<evidence type="ECO:0000313" key="9">
    <source>
        <dbReference type="Proteomes" id="UP001209540"/>
    </source>
</evidence>
<evidence type="ECO:0000256" key="6">
    <source>
        <dbReference type="SAM" id="Phobius"/>
    </source>
</evidence>
<protein>
    <submittedName>
        <fullName evidence="8">EXS family-domain-containing protein</fullName>
    </submittedName>
</protein>
<dbReference type="Pfam" id="PF03124">
    <property type="entry name" value="EXS"/>
    <property type="match status" value="1"/>
</dbReference>
<feature type="transmembrane region" description="Helical" evidence="6">
    <location>
        <begin position="100"/>
        <end position="118"/>
    </location>
</feature>
<evidence type="ECO:0000256" key="2">
    <source>
        <dbReference type="ARBA" id="ARBA00022692"/>
    </source>
</evidence>
<feature type="compositionally biased region" description="Acidic residues" evidence="5">
    <location>
        <begin position="420"/>
        <end position="432"/>
    </location>
</feature>
<feature type="transmembrane region" description="Helical" evidence="6">
    <location>
        <begin position="76"/>
        <end position="94"/>
    </location>
</feature>
<feature type="region of interest" description="Disordered" evidence="5">
    <location>
        <begin position="400"/>
        <end position="432"/>
    </location>
</feature>
<dbReference type="EMBL" id="JAIXMP010000028">
    <property type="protein sequence ID" value="KAI9252395.1"/>
    <property type="molecule type" value="Genomic_DNA"/>
</dbReference>
<evidence type="ECO:0000256" key="3">
    <source>
        <dbReference type="ARBA" id="ARBA00022989"/>
    </source>
</evidence>
<name>A0AAD5K3G0_9FUNG</name>
<dbReference type="PANTHER" id="PTHR10783">
    <property type="entry name" value="XENOTROPIC AND POLYTROPIC RETROVIRUS RECEPTOR 1-RELATED"/>
    <property type="match status" value="1"/>
</dbReference>
<sequence>METVGGEGEGGGDLTLHHSLLENILPTATYRPIVIFCIGLWGWGLNLYLLNKQHVDPAQLLQIHGIEKNTPLHKPIFALATLMTGIILCNVVWYTMTPWHWTPILCYVFALVIIFWPGKNLYRKERERFIRVLRRIFSFNLFSKVYFGDVILADILTSFSNVFGDLFSTCCSATTQDNPCYRDIFVPLLISLPYVIRLRQCLSEYIDSGGECKRHLWNALKYASAFPVIIISASQKKADRYIAATGSVPSTWWISDTGLFRLWMVFVFINSMYSFWWDISVDWNLINISASPRTTMTHHGHQHHLHHYTTPIVRFRRHLHFNESGPYYAAMMIDFILRTTWSLKLSSHLYVKRLEGSIFMMELLEVIRRWVWVIFRMESEWVKRTMGSLPTDNSNLFAMDPLGNNNGGNTATSKLMPIREEDDDETEDPTTK</sequence>
<dbReference type="GO" id="GO:0005737">
    <property type="term" value="C:cytoplasm"/>
    <property type="evidence" value="ECO:0007669"/>
    <property type="project" value="TreeGrafter"/>
</dbReference>
<dbReference type="InterPro" id="IPR004342">
    <property type="entry name" value="EXS_C"/>
</dbReference>
<reference evidence="8" key="1">
    <citation type="journal article" date="2022" name="IScience">
        <title>Evolution of zygomycete secretomes and the origins of terrestrial fungal ecologies.</title>
        <authorList>
            <person name="Chang Y."/>
            <person name="Wang Y."/>
            <person name="Mondo S."/>
            <person name="Ahrendt S."/>
            <person name="Andreopoulos W."/>
            <person name="Barry K."/>
            <person name="Beard J."/>
            <person name="Benny G.L."/>
            <person name="Blankenship S."/>
            <person name="Bonito G."/>
            <person name="Cuomo C."/>
            <person name="Desiro A."/>
            <person name="Gervers K.A."/>
            <person name="Hundley H."/>
            <person name="Kuo A."/>
            <person name="LaButti K."/>
            <person name="Lang B.F."/>
            <person name="Lipzen A."/>
            <person name="O'Donnell K."/>
            <person name="Pangilinan J."/>
            <person name="Reynolds N."/>
            <person name="Sandor L."/>
            <person name="Smith M.E."/>
            <person name="Tsang A."/>
            <person name="Grigoriev I.V."/>
            <person name="Stajich J.E."/>
            <person name="Spatafora J.W."/>
        </authorList>
    </citation>
    <scope>NUCLEOTIDE SEQUENCE</scope>
    <source>
        <strain evidence="8">RSA 2281</strain>
    </source>
</reference>
<evidence type="ECO:0000256" key="4">
    <source>
        <dbReference type="ARBA" id="ARBA00023136"/>
    </source>
</evidence>
<keyword evidence="3 6" id="KW-1133">Transmembrane helix</keyword>
<dbReference type="Proteomes" id="UP001209540">
    <property type="component" value="Unassembled WGS sequence"/>
</dbReference>
<evidence type="ECO:0000256" key="1">
    <source>
        <dbReference type="ARBA" id="ARBA00004141"/>
    </source>
</evidence>
<keyword evidence="9" id="KW-1185">Reference proteome</keyword>
<evidence type="ECO:0000313" key="8">
    <source>
        <dbReference type="EMBL" id="KAI9252395.1"/>
    </source>
</evidence>
<proteinExistence type="predicted"/>
<organism evidence="8 9">
    <name type="scientific">Phascolomyces articulosus</name>
    <dbReference type="NCBI Taxonomy" id="60185"/>
    <lineage>
        <taxon>Eukaryota</taxon>
        <taxon>Fungi</taxon>
        <taxon>Fungi incertae sedis</taxon>
        <taxon>Mucoromycota</taxon>
        <taxon>Mucoromycotina</taxon>
        <taxon>Mucoromycetes</taxon>
        <taxon>Mucorales</taxon>
        <taxon>Lichtheimiaceae</taxon>
        <taxon>Phascolomyces</taxon>
    </lineage>
</organism>
<reference evidence="8" key="2">
    <citation type="submission" date="2023-02" db="EMBL/GenBank/DDBJ databases">
        <authorList>
            <consortium name="DOE Joint Genome Institute"/>
            <person name="Mondo S.J."/>
            <person name="Chang Y."/>
            <person name="Wang Y."/>
            <person name="Ahrendt S."/>
            <person name="Andreopoulos W."/>
            <person name="Barry K."/>
            <person name="Beard J."/>
            <person name="Benny G.L."/>
            <person name="Blankenship S."/>
            <person name="Bonito G."/>
            <person name="Cuomo C."/>
            <person name="Desiro A."/>
            <person name="Gervers K.A."/>
            <person name="Hundley H."/>
            <person name="Kuo A."/>
            <person name="LaButti K."/>
            <person name="Lang B.F."/>
            <person name="Lipzen A."/>
            <person name="O'Donnell K."/>
            <person name="Pangilinan J."/>
            <person name="Reynolds N."/>
            <person name="Sandor L."/>
            <person name="Smith M.W."/>
            <person name="Tsang A."/>
            <person name="Grigoriev I.V."/>
            <person name="Stajich J.E."/>
            <person name="Spatafora J.W."/>
        </authorList>
    </citation>
    <scope>NUCLEOTIDE SEQUENCE</scope>
    <source>
        <strain evidence="8">RSA 2281</strain>
    </source>
</reference>
<feature type="transmembrane region" description="Helical" evidence="6">
    <location>
        <begin position="30"/>
        <end position="50"/>
    </location>
</feature>
<evidence type="ECO:0000256" key="5">
    <source>
        <dbReference type="SAM" id="MobiDB-lite"/>
    </source>
</evidence>
<feature type="compositionally biased region" description="Polar residues" evidence="5">
    <location>
        <begin position="403"/>
        <end position="413"/>
    </location>
</feature>
<gene>
    <name evidence="8" type="ORF">BDA99DRAFT_520983</name>
</gene>
<accession>A0AAD5K3G0</accession>
<feature type="domain" description="EXS" evidence="7">
    <location>
        <begin position="177"/>
        <end position="408"/>
    </location>
</feature>
<comment type="caution">
    <text evidence="8">The sequence shown here is derived from an EMBL/GenBank/DDBJ whole genome shotgun (WGS) entry which is preliminary data.</text>
</comment>
<dbReference type="PANTHER" id="PTHR10783:SF46">
    <property type="entry name" value="PROTEIN ERD1 HOMOLOG 2"/>
    <property type="match status" value="1"/>
</dbReference>
<keyword evidence="2 6" id="KW-0812">Transmembrane</keyword>
<dbReference type="GO" id="GO:0016020">
    <property type="term" value="C:membrane"/>
    <property type="evidence" value="ECO:0007669"/>
    <property type="project" value="UniProtKB-SubCell"/>
</dbReference>
<evidence type="ECO:0000259" key="7">
    <source>
        <dbReference type="PROSITE" id="PS51380"/>
    </source>
</evidence>
<keyword evidence="4 6" id="KW-0472">Membrane</keyword>
<comment type="subcellular location">
    <subcellularLocation>
        <location evidence="1">Membrane</location>
        <topology evidence="1">Multi-pass membrane protein</topology>
    </subcellularLocation>
</comment>
<dbReference type="AlphaFoldDB" id="A0AAD5K3G0"/>
<dbReference type="PROSITE" id="PS51380">
    <property type="entry name" value="EXS"/>
    <property type="match status" value="1"/>
</dbReference>